<evidence type="ECO:0000256" key="3">
    <source>
        <dbReference type="ARBA" id="ARBA00022448"/>
    </source>
</evidence>
<dbReference type="PROSITE" id="PS50850">
    <property type="entry name" value="MFS"/>
    <property type="match status" value="1"/>
</dbReference>
<dbReference type="PANTHER" id="PTHR23535">
    <property type="entry name" value="SUGAR EFFLUX TRANSPORTER A-RELATED"/>
    <property type="match status" value="1"/>
</dbReference>
<proteinExistence type="inferred from homology"/>
<dbReference type="Pfam" id="PF07690">
    <property type="entry name" value="MFS_1"/>
    <property type="match status" value="1"/>
</dbReference>
<dbReference type="PANTHER" id="PTHR23535:SF2">
    <property type="entry name" value="SUGAR EFFLUX TRANSPORTER A-RELATED"/>
    <property type="match status" value="1"/>
</dbReference>
<keyword evidence="4" id="KW-1003">Cell membrane</keyword>
<dbReference type="Proteomes" id="UP001377972">
    <property type="component" value="Unassembled WGS sequence"/>
</dbReference>
<dbReference type="InterPro" id="IPR020846">
    <property type="entry name" value="MFS_dom"/>
</dbReference>
<feature type="transmembrane region" description="Helical" evidence="9">
    <location>
        <begin position="169"/>
        <end position="187"/>
    </location>
</feature>
<feature type="transmembrane region" description="Helical" evidence="9">
    <location>
        <begin position="365"/>
        <end position="384"/>
    </location>
</feature>
<protein>
    <submittedName>
        <fullName evidence="11">Sugar efflux transporter</fullName>
    </submittedName>
</protein>
<evidence type="ECO:0000256" key="9">
    <source>
        <dbReference type="SAM" id="Phobius"/>
    </source>
</evidence>
<keyword evidence="5" id="KW-0762">Sugar transport</keyword>
<feature type="transmembrane region" description="Helical" evidence="9">
    <location>
        <begin position="273"/>
        <end position="294"/>
    </location>
</feature>
<keyword evidence="7 9" id="KW-1133">Transmembrane helix</keyword>
<keyword evidence="6 9" id="KW-0812">Transmembrane</keyword>
<feature type="transmembrane region" description="Helical" evidence="9">
    <location>
        <begin position="45"/>
        <end position="64"/>
    </location>
</feature>
<evidence type="ECO:0000256" key="5">
    <source>
        <dbReference type="ARBA" id="ARBA00022597"/>
    </source>
</evidence>
<keyword evidence="8 9" id="KW-0472">Membrane</keyword>
<feature type="transmembrane region" description="Helical" evidence="9">
    <location>
        <begin position="143"/>
        <end position="163"/>
    </location>
</feature>
<dbReference type="RefSeq" id="WP_339981211.1">
    <property type="nucleotide sequence ID" value="NZ_JAQPZS010000014.1"/>
</dbReference>
<sequence>MKALLKQHGVIFILLSMLTGLMGAFVNPLMSLFIVEGLRAPPMYLGVYVVAVTIMGLVISQWLGSMADKGTSARKLFMVAVSGMVCALVAFANATAFWQVLLAGVLFLAMGNAAIPQMMTVARQWAGRQQNIDITSFNSRLRAAISFAWVGGPPLGYLLAAGGEFSRSFYFAALCALVALIFAFKFIPDYSAKKSQNGREPAAAASLSFWLLGLAIMLGSTGNIMYSSALPLYSITELGFAEHTPGLFMGVVALLEIPIMLYGAKLAKKYSKVAMLAVAFCCAIVFYLGVFFATQVWHLIALQVLNGLFYGIFAGIGLTVLQDQLPERIGFTSAFYTNAIKLGVMCGAGATGVVAQFYSFRFATLGSMLAASLALGCLILFSYVKRNEQQLSQIQHPFVTVGKNT</sequence>
<comment type="caution">
    <text evidence="11">The sequence shown here is derived from an EMBL/GenBank/DDBJ whole genome shotgun (WGS) entry which is preliminary data.</text>
</comment>
<dbReference type="Gene3D" id="1.20.1250.20">
    <property type="entry name" value="MFS general substrate transporter like domains"/>
    <property type="match status" value="2"/>
</dbReference>
<dbReference type="InterPro" id="IPR036259">
    <property type="entry name" value="MFS_trans_sf"/>
</dbReference>
<dbReference type="EMBL" id="JAQPZS010000014">
    <property type="protein sequence ID" value="MEJ6497223.1"/>
    <property type="molecule type" value="Genomic_DNA"/>
</dbReference>
<dbReference type="SUPFAM" id="SSF103473">
    <property type="entry name" value="MFS general substrate transporter"/>
    <property type="match status" value="1"/>
</dbReference>
<keyword evidence="12" id="KW-1185">Reference proteome</keyword>
<feature type="transmembrane region" description="Helical" evidence="9">
    <location>
        <begin position="342"/>
        <end position="359"/>
    </location>
</feature>
<feature type="domain" description="Major facilitator superfamily (MFS) profile" evidence="10">
    <location>
        <begin position="201"/>
        <end position="405"/>
    </location>
</feature>
<accession>A0ABU8SVZ6</accession>
<feature type="transmembrane region" description="Helical" evidence="9">
    <location>
        <begin position="76"/>
        <end position="94"/>
    </location>
</feature>
<evidence type="ECO:0000259" key="10">
    <source>
        <dbReference type="PROSITE" id="PS50850"/>
    </source>
</evidence>
<evidence type="ECO:0000313" key="12">
    <source>
        <dbReference type="Proteomes" id="UP001377972"/>
    </source>
</evidence>
<evidence type="ECO:0000256" key="6">
    <source>
        <dbReference type="ARBA" id="ARBA00022692"/>
    </source>
</evidence>
<feature type="transmembrane region" description="Helical" evidence="9">
    <location>
        <begin position="246"/>
        <end position="264"/>
    </location>
</feature>
<reference evidence="11 12" key="1">
    <citation type="submission" date="2023-01" db="EMBL/GenBank/DDBJ databases">
        <title>Trichodesmium-associated heterotrophic epibiont bacteria.</title>
        <authorList>
            <person name="Cleveland C.S."/>
            <person name="Webb E.A."/>
        </authorList>
    </citation>
    <scope>NUCLEOTIDE SEQUENCE [LARGE SCALE GENOMIC DNA]</scope>
    <source>
        <strain evidence="11 12">USCH2</strain>
    </source>
</reference>
<feature type="transmembrane region" description="Helical" evidence="9">
    <location>
        <begin position="100"/>
        <end position="122"/>
    </location>
</feature>
<comment type="subcellular location">
    <subcellularLocation>
        <location evidence="1">Cell membrane</location>
        <topology evidence="1">Multi-pass membrane protein</topology>
    </subcellularLocation>
</comment>
<organism evidence="11 12">
    <name type="scientific">Pseudoalteromonas lipolytica</name>
    <dbReference type="NCBI Taxonomy" id="570156"/>
    <lineage>
        <taxon>Bacteria</taxon>
        <taxon>Pseudomonadati</taxon>
        <taxon>Pseudomonadota</taxon>
        <taxon>Gammaproteobacteria</taxon>
        <taxon>Alteromonadales</taxon>
        <taxon>Pseudoalteromonadaceae</taxon>
        <taxon>Pseudoalteromonas</taxon>
    </lineage>
</organism>
<evidence type="ECO:0000256" key="2">
    <source>
        <dbReference type="ARBA" id="ARBA00006523"/>
    </source>
</evidence>
<name>A0ABU8SVZ6_9GAMM</name>
<feature type="transmembrane region" description="Helical" evidence="9">
    <location>
        <begin position="12"/>
        <end position="33"/>
    </location>
</feature>
<evidence type="ECO:0000256" key="8">
    <source>
        <dbReference type="ARBA" id="ARBA00023136"/>
    </source>
</evidence>
<comment type="similarity">
    <text evidence="2">Belongs to the major facilitator superfamily. Set transporter family.</text>
</comment>
<gene>
    <name evidence="11" type="ORF">PQI24_14355</name>
</gene>
<evidence type="ECO:0000313" key="11">
    <source>
        <dbReference type="EMBL" id="MEJ6497223.1"/>
    </source>
</evidence>
<feature type="transmembrane region" description="Helical" evidence="9">
    <location>
        <begin position="207"/>
        <end position="226"/>
    </location>
</feature>
<dbReference type="InterPro" id="IPR011701">
    <property type="entry name" value="MFS"/>
</dbReference>
<keyword evidence="3" id="KW-0813">Transport</keyword>
<dbReference type="CDD" id="cd17471">
    <property type="entry name" value="MFS_Set"/>
    <property type="match status" value="1"/>
</dbReference>
<evidence type="ECO:0000256" key="1">
    <source>
        <dbReference type="ARBA" id="ARBA00004651"/>
    </source>
</evidence>
<feature type="transmembrane region" description="Helical" evidence="9">
    <location>
        <begin position="300"/>
        <end position="321"/>
    </location>
</feature>
<evidence type="ECO:0000256" key="4">
    <source>
        <dbReference type="ARBA" id="ARBA00022475"/>
    </source>
</evidence>
<evidence type="ECO:0000256" key="7">
    <source>
        <dbReference type="ARBA" id="ARBA00022989"/>
    </source>
</evidence>